<proteinExistence type="predicted"/>
<reference evidence="2 3" key="1">
    <citation type="submission" date="2021-05" db="EMBL/GenBank/DDBJ databases">
        <title>The draft genome of Geobacter luticola JCM 17780.</title>
        <authorList>
            <person name="Xu Z."/>
            <person name="Masuda Y."/>
            <person name="Itoh H."/>
            <person name="Senoo K."/>
        </authorList>
    </citation>
    <scope>NUCLEOTIDE SEQUENCE [LARGE SCALE GENOMIC DNA]</scope>
    <source>
        <strain evidence="2 3">JCM 17780</strain>
    </source>
</reference>
<dbReference type="EMBL" id="JAHCVK010000002">
    <property type="protein sequence ID" value="MBT0652826.1"/>
    <property type="molecule type" value="Genomic_DNA"/>
</dbReference>
<dbReference type="Proteomes" id="UP000756860">
    <property type="component" value="Unassembled WGS sequence"/>
</dbReference>
<feature type="transmembrane region" description="Helical" evidence="1">
    <location>
        <begin position="12"/>
        <end position="34"/>
    </location>
</feature>
<keyword evidence="3" id="KW-1185">Reference proteome</keyword>
<name>A0ABS5SBT8_9BACT</name>
<sequence length="203" mass="21769">MRYVRNENGIALLTALMFTLIALGIIMALLQMVLMGTKMSASQKVYRNSLEASYGGVDLVAKEIIPKLFGRYSSGSDSLMSTFGGSSKISLELGPSLQDKLEKDRRTGWPSTASTTPDAKVSPDITFRLSGTNGNFKVYNKIVDTVTGNSDTSGRDLDPGIGVAGSGSGIAPKHSPHLITIEVQGERETNPKEKAMLSVLYAY</sequence>
<evidence type="ECO:0000313" key="3">
    <source>
        <dbReference type="Proteomes" id="UP000756860"/>
    </source>
</evidence>
<evidence type="ECO:0000256" key="1">
    <source>
        <dbReference type="SAM" id="Phobius"/>
    </source>
</evidence>
<comment type="caution">
    <text evidence="2">The sequence shown here is derived from an EMBL/GenBank/DDBJ whole genome shotgun (WGS) entry which is preliminary data.</text>
</comment>
<keyword evidence="1" id="KW-1133">Transmembrane helix</keyword>
<gene>
    <name evidence="2" type="ORF">KI810_07145</name>
</gene>
<keyword evidence="1" id="KW-0472">Membrane</keyword>
<keyword evidence="1" id="KW-0812">Transmembrane</keyword>
<evidence type="ECO:0000313" key="2">
    <source>
        <dbReference type="EMBL" id="MBT0652826.1"/>
    </source>
</evidence>
<protein>
    <submittedName>
        <fullName evidence="2">Pilus assembly protein PilX</fullName>
    </submittedName>
</protein>
<organism evidence="2 3">
    <name type="scientific">Geomobilimonas luticola</name>
    <dbReference type="NCBI Taxonomy" id="1114878"/>
    <lineage>
        <taxon>Bacteria</taxon>
        <taxon>Pseudomonadati</taxon>
        <taxon>Thermodesulfobacteriota</taxon>
        <taxon>Desulfuromonadia</taxon>
        <taxon>Geobacterales</taxon>
        <taxon>Geobacteraceae</taxon>
        <taxon>Geomobilimonas</taxon>
    </lineage>
</organism>
<accession>A0ABS5SBT8</accession>